<dbReference type="AlphaFoldDB" id="A0A844HKL9"/>
<dbReference type="OrthoDB" id="9804958at2"/>
<dbReference type="GO" id="GO:0003700">
    <property type="term" value="F:DNA-binding transcription factor activity"/>
    <property type="evidence" value="ECO:0007669"/>
    <property type="project" value="InterPro"/>
</dbReference>
<keyword evidence="3" id="KW-0238">DNA-binding</keyword>
<dbReference type="InterPro" id="IPR000847">
    <property type="entry name" value="LysR_HTH_N"/>
</dbReference>
<feature type="domain" description="HTH lysR-type" evidence="5">
    <location>
        <begin position="6"/>
        <end position="63"/>
    </location>
</feature>
<evidence type="ECO:0000256" key="2">
    <source>
        <dbReference type="ARBA" id="ARBA00023015"/>
    </source>
</evidence>
<dbReference type="EMBL" id="WMIG01000003">
    <property type="protein sequence ID" value="MTH59538.1"/>
    <property type="molecule type" value="Genomic_DNA"/>
</dbReference>
<sequence>MPLTLPPLNSLRAFEAAARTGSFTAAAEEIGVSAAAISQHVKKLEDYLGKTVFTRQNNRVTLTDAGHSFFESAASGLQIISDTTEEHLLKRSRARLVISAIESVTEKWLTRRIAEYCHAHPDFRFDLRVEPDPVDFARHNIDLRLAYDGTHYPELELVNLPQDVLVPVCSPDYLARHPEIGTHGMAAVPDADLLHTSWGPSFGTQPSWQKWHSHANLPQPVLTKGFLVHSSAVLLDLAREGLGVALGQRLMIHDDVEAGRLVRISDLTIPLGRSYCLAYPRVKQQKRHLLPLIEWLRGRAVS</sequence>
<organism evidence="6 7">
    <name type="scientific">Paracoccus litorisediminis</name>
    <dbReference type="NCBI Taxonomy" id="2006130"/>
    <lineage>
        <taxon>Bacteria</taxon>
        <taxon>Pseudomonadati</taxon>
        <taxon>Pseudomonadota</taxon>
        <taxon>Alphaproteobacteria</taxon>
        <taxon>Rhodobacterales</taxon>
        <taxon>Paracoccaceae</taxon>
        <taxon>Paracoccus</taxon>
    </lineage>
</organism>
<dbReference type="Pfam" id="PF00126">
    <property type="entry name" value="HTH_1"/>
    <property type="match status" value="1"/>
</dbReference>
<dbReference type="PANTHER" id="PTHR30537:SF74">
    <property type="entry name" value="HTH-TYPE TRANSCRIPTIONAL REGULATOR TRPI"/>
    <property type="match status" value="1"/>
</dbReference>
<dbReference type="InterPro" id="IPR036388">
    <property type="entry name" value="WH-like_DNA-bd_sf"/>
</dbReference>
<dbReference type="Pfam" id="PF03466">
    <property type="entry name" value="LysR_substrate"/>
    <property type="match status" value="1"/>
</dbReference>
<evidence type="ECO:0000313" key="6">
    <source>
        <dbReference type="EMBL" id="MTH59538.1"/>
    </source>
</evidence>
<dbReference type="GO" id="GO:0006351">
    <property type="term" value="P:DNA-templated transcription"/>
    <property type="evidence" value="ECO:0007669"/>
    <property type="project" value="TreeGrafter"/>
</dbReference>
<dbReference type="Gene3D" id="3.40.190.10">
    <property type="entry name" value="Periplasmic binding protein-like II"/>
    <property type="match status" value="2"/>
</dbReference>
<accession>A0A844HKL9</accession>
<dbReference type="RefSeq" id="WP_155039469.1">
    <property type="nucleotide sequence ID" value="NZ_JBHGCD010000003.1"/>
</dbReference>
<keyword evidence="2" id="KW-0805">Transcription regulation</keyword>
<dbReference type="InterPro" id="IPR058163">
    <property type="entry name" value="LysR-type_TF_proteobact-type"/>
</dbReference>
<dbReference type="FunFam" id="1.10.10.10:FF:000001">
    <property type="entry name" value="LysR family transcriptional regulator"/>
    <property type="match status" value="1"/>
</dbReference>
<dbReference type="InterPro" id="IPR036390">
    <property type="entry name" value="WH_DNA-bd_sf"/>
</dbReference>
<dbReference type="PROSITE" id="PS50931">
    <property type="entry name" value="HTH_LYSR"/>
    <property type="match status" value="1"/>
</dbReference>
<evidence type="ECO:0000256" key="1">
    <source>
        <dbReference type="ARBA" id="ARBA00009437"/>
    </source>
</evidence>
<evidence type="ECO:0000256" key="3">
    <source>
        <dbReference type="ARBA" id="ARBA00023125"/>
    </source>
</evidence>
<evidence type="ECO:0000259" key="5">
    <source>
        <dbReference type="PROSITE" id="PS50931"/>
    </source>
</evidence>
<dbReference type="PRINTS" id="PR00039">
    <property type="entry name" value="HTHLYSR"/>
</dbReference>
<comment type="caution">
    <text evidence="6">The sequence shown here is derived from an EMBL/GenBank/DDBJ whole genome shotgun (WGS) entry which is preliminary data.</text>
</comment>
<comment type="similarity">
    <text evidence="1">Belongs to the LysR transcriptional regulatory family.</text>
</comment>
<dbReference type="PANTHER" id="PTHR30537">
    <property type="entry name" value="HTH-TYPE TRANSCRIPTIONAL REGULATOR"/>
    <property type="match status" value="1"/>
</dbReference>
<dbReference type="InterPro" id="IPR005119">
    <property type="entry name" value="LysR_subst-bd"/>
</dbReference>
<evidence type="ECO:0000313" key="7">
    <source>
        <dbReference type="Proteomes" id="UP000449846"/>
    </source>
</evidence>
<keyword evidence="7" id="KW-1185">Reference proteome</keyword>
<proteinExistence type="inferred from homology"/>
<dbReference type="Proteomes" id="UP000449846">
    <property type="component" value="Unassembled WGS sequence"/>
</dbReference>
<dbReference type="SUPFAM" id="SSF53850">
    <property type="entry name" value="Periplasmic binding protein-like II"/>
    <property type="match status" value="1"/>
</dbReference>
<gene>
    <name evidence="6" type="ORF">GL300_09950</name>
</gene>
<keyword evidence="4" id="KW-0804">Transcription</keyword>
<dbReference type="SUPFAM" id="SSF46785">
    <property type="entry name" value="Winged helix' DNA-binding domain"/>
    <property type="match status" value="1"/>
</dbReference>
<evidence type="ECO:0000256" key="4">
    <source>
        <dbReference type="ARBA" id="ARBA00023163"/>
    </source>
</evidence>
<dbReference type="Gene3D" id="1.10.10.10">
    <property type="entry name" value="Winged helix-like DNA-binding domain superfamily/Winged helix DNA-binding domain"/>
    <property type="match status" value="1"/>
</dbReference>
<reference evidence="6 7" key="1">
    <citation type="submission" date="2019-11" db="EMBL/GenBank/DDBJ databases">
        <authorList>
            <person name="Dong K."/>
        </authorList>
    </citation>
    <scope>NUCLEOTIDE SEQUENCE [LARGE SCALE GENOMIC DNA]</scope>
    <source>
        <strain evidence="6 7">NBRC 112902</strain>
    </source>
</reference>
<protein>
    <submittedName>
        <fullName evidence="6">LysR family transcriptional regulator</fullName>
    </submittedName>
</protein>
<dbReference type="GO" id="GO:0043565">
    <property type="term" value="F:sequence-specific DNA binding"/>
    <property type="evidence" value="ECO:0007669"/>
    <property type="project" value="TreeGrafter"/>
</dbReference>
<name>A0A844HKL9_9RHOB</name>